<sequence length="300" mass="32673">MKKLFCGCLLSLATLFGLSGCGSSAGNSDAATKDSTAATGDSSTANVTKDWKIGVQLWTFHVAGPFVKALDKVDSAGLKYVEAFPGQPLGGNMKDSFGIRMSAASKAEIKQLLQTKGIQIVAMGVISPRTLAEWKQYFDLAKEFGLSYITAEPLKDQWDGIDSLAGIYGINVAIHDHPRPNPYWHPDSVLAAIKGHSHIGSCADVGHWVRNGLDPVVCLQKLEGHIYGVHLKDVDSAGNTKAMDRVVGTGVIKFTPIFQELKRQHFKGMFSIEREDNWYNNVPDVISTVKFYNAEVSKLQ</sequence>
<dbReference type="PANTHER" id="PTHR12110:SF41">
    <property type="entry name" value="INOSOSE DEHYDRATASE"/>
    <property type="match status" value="1"/>
</dbReference>
<protein>
    <recommendedName>
        <fullName evidence="2">Xylose isomerase-like TIM barrel domain-containing protein</fullName>
    </recommendedName>
</protein>
<dbReference type="InterPro" id="IPR036237">
    <property type="entry name" value="Xyl_isomerase-like_sf"/>
</dbReference>
<evidence type="ECO:0000313" key="3">
    <source>
        <dbReference type="EMBL" id="GGB04451.1"/>
    </source>
</evidence>
<feature type="domain" description="Xylose isomerase-like TIM barrel" evidence="2">
    <location>
        <begin position="71"/>
        <end position="278"/>
    </location>
</feature>
<name>A0A8J2UDY7_9BACT</name>
<dbReference type="AlphaFoldDB" id="A0A8J2UDY7"/>
<evidence type="ECO:0000256" key="1">
    <source>
        <dbReference type="SAM" id="SignalP"/>
    </source>
</evidence>
<dbReference type="PANTHER" id="PTHR12110">
    <property type="entry name" value="HYDROXYPYRUVATE ISOMERASE"/>
    <property type="match status" value="1"/>
</dbReference>
<dbReference type="PROSITE" id="PS51257">
    <property type="entry name" value="PROKAR_LIPOPROTEIN"/>
    <property type="match status" value="1"/>
</dbReference>
<reference evidence="3" key="2">
    <citation type="submission" date="2020-09" db="EMBL/GenBank/DDBJ databases">
        <authorList>
            <person name="Sun Q."/>
            <person name="Zhou Y."/>
        </authorList>
    </citation>
    <scope>NUCLEOTIDE SEQUENCE</scope>
    <source>
        <strain evidence="3">CGMCC 1.15448</strain>
    </source>
</reference>
<dbReference type="SUPFAM" id="SSF51658">
    <property type="entry name" value="Xylose isomerase-like"/>
    <property type="match status" value="1"/>
</dbReference>
<comment type="caution">
    <text evidence="3">The sequence shown here is derived from an EMBL/GenBank/DDBJ whole genome shotgun (WGS) entry which is preliminary data.</text>
</comment>
<keyword evidence="1" id="KW-0732">Signal</keyword>
<reference evidence="3" key="1">
    <citation type="journal article" date="2014" name="Int. J. Syst. Evol. Microbiol.">
        <title>Complete genome sequence of Corynebacterium casei LMG S-19264T (=DSM 44701T), isolated from a smear-ripened cheese.</title>
        <authorList>
            <consortium name="US DOE Joint Genome Institute (JGI-PGF)"/>
            <person name="Walter F."/>
            <person name="Albersmeier A."/>
            <person name="Kalinowski J."/>
            <person name="Ruckert C."/>
        </authorList>
    </citation>
    <scope>NUCLEOTIDE SEQUENCE</scope>
    <source>
        <strain evidence="3">CGMCC 1.15448</strain>
    </source>
</reference>
<dbReference type="RefSeq" id="WP_188932987.1">
    <property type="nucleotide sequence ID" value="NZ_BMJC01000003.1"/>
</dbReference>
<evidence type="ECO:0000313" key="4">
    <source>
        <dbReference type="Proteomes" id="UP000607559"/>
    </source>
</evidence>
<dbReference type="Gene3D" id="3.20.20.150">
    <property type="entry name" value="Divalent-metal-dependent TIM barrel enzymes"/>
    <property type="match status" value="1"/>
</dbReference>
<proteinExistence type="predicted"/>
<dbReference type="InterPro" id="IPR050312">
    <property type="entry name" value="IolE/XylAMocC-like"/>
</dbReference>
<feature type="chain" id="PRO_5035144397" description="Xylose isomerase-like TIM barrel domain-containing protein" evidence="1">
    <location>
        <begin position="26"/>
        <end position="300"/>
    </location>
</feature>
<gene>
    <name evidence="3" type="ORF">GCM10011511_29690</name>
</gene>
<dbReference type="Proteomes" id="UP000607559">
    <property type="component" value="Unassembled WGS sequence"/>
</dbReference>
<dbReference type="InterPro" id="IPR013022">
    <property type="entry name" value="Xyl_isomerase-like_TIM-brl"/>
</dbReference>
<accession>A0A8J2UDY7</accession>
<organism evidence="3 4">
    <name type="scientific">Puia dinghuensis</name>
    <dbReference type="NCBI Taxonomy" id="1792502"/>
    <lineage>
        <taxon>Bacteria</taxon>
        <taxon>Pseudomonadati</taxon>
        <taxon>Bacteroidota</taxon>
        <taxon>Chitinophagia</taxon>
        <taxon>Chitinophagales</taxon>
        <taxon>Chitinophagaceae</taxon>
        <taxon>Puia</taxon>
    </lineage>
</organism>
<dbReference type="EMBL" id="BMJC01000003">
    <property type="protein sequence ID" value="GGB04451.1"/>
    <property type="molecule type" value="Genomic_DNA"/>
</dbReference>
<feature type="signal peptide" evidence="1">
    <location>
        <begin position="1"/>
        <end position="25"/>
    </location>
</feature>
<evidence type="ECO:0000259" key="2">
    <source>
        <dbReference type="Pfam" id="PF01261"/>
    </source>
</evidence>
<dbReference type="Pfam" id="PF01261">
    <property type="entry name" value="AP_endonuc_2"/>
    <property type="match status" value="1"/>
</dbReference>
<keyword evidence="4" id="KW-1185">Reference proteome</keyword>